<dbReference type="GO" id="GO:0008097">
    <property type="term" value="F:5S rRNA binding"/>
    <property type="evidence" value="ECO:0007669"/>
    <property type="project" value="InterPro"/>
</dbReference>
<dbReference type="AlphaFoldDB" id="A0A6S7LEN5"/>
<protein>
    <submittedName>
        <fullName evidence="4">60S ribosomal L5</fullName>
    </submittedName>
</protein>
<dbReference type="EMBL" id="CACRXK020021458">
    <property type="protein sequence ID" value="CAB4035872.1"/>
    <property type="molecule type" value="Genomic_DNA"/>
</dbReference>
<dbReference type="Proteomes" id="UP001152795">
    <property type="component" value="Unassembled WGS sequence"/>
</dbReference>
<gene>
    <name evidence="4" type="ORF">PACLA_8A012817</name>
</gene>
<sequence length="74" mass="8053">MKFMLEMMICEDYNVEDADGSPGAFRCFLDVGLARTSTGARLFGALKGALDGGLDISHSVKRFPGYDGDWRDTG</sequence>
<comment type="similarity">
    <text evidence="1">Belongs to the universal ribosomal protein uL18 family.</text>
</comment>
<dbReference type="PANTHER" id="PTHR23410">
    <property type="entry name" value="RIBOSOMAL PROTEIN L5-RELATED"/>
    <property type="match status" value="1"/>
</dbReference>
<organism evidence="4 5">
    <name type="scientific">Paramuricea clavata</name>
    <name type="common">Red gorgonian</name>
    <name type="synonym">Violescent sea-whip</name>
    <dbReference type="NCBI Taxonomy" id="317549"/>
    <lineage>
        <taxon>Eukaryota</taxon>
        <taxon>Metazoa</taxon>
        <taxon>Cnidaria</taxon>
        <taxon>Anthozoa</taxon>
        <taxon>Octocorallia</taxon>
        <taxon>Malacalcyonacea</taxon>
        <taxon>Plexauridae</taxon>
        <taxon>Paramuricea</taxon>
    </lineage>
</organism>
<evidence type="ECO:0000256" key="1">
    <source>
        <dbReference type="ARBA" id="ARBA00007116"/>
    </source>
</evidence>
<evidence type="ECO:0000313" key="5">
    <source>
        <dbReference type="Proteomes" id="UP001152795"/>
    </source>
</evidence>
<dbReference type="Pfam" id="PF17144">
    <property type="entry name" value="Ribosomal_L5e"/>
    <property type="match status" value="1"/>
</dbReference>
<name>A0A6S7LEN5_PARCT</name>
<dbReference type="GO" id="GO:0000027">
    <property type="term" value="P:ribosomal large subunit assembly"/>
    <property type="evidence" value="ECO:0007669"/>
    <property type="project" value="TreeGrafter"/>
</dbReference>
<dbReference type="GO" id="GO:0003735">
    <property type="term" value="F:structural constituent of ribosome"/>
    <property type="evidence" value="ECO:0007669"/>
    <property type="project" value="InterPro"/>
</dbReference>
<reference evidence="4" key="1">
    <citation type="submission" date="2020-04" db="EMBL/GenBank/DDBJ databases">
        <authorList>
            <person name="Alioto T."/>
            <person name="Alioto T."/>
            <person name="Gomez Garrido J."/>
        </authorList>
    </citation>
    <scope>NUCLEOTIDE SEQUENCE</scope>
    <source>
        <strain evidence="4">A484AB</strain>
    </source>
</reference>
<dbReference type="PANTHER" id="PTHR23410:SF12">
    <property type="entry name" value="LARGE RIBOSOMAL SUBUNIT PROTEIN UL18"/>
    <property type="match status" value="1"/>
</dbReference>
<comment type="caution">
    <text evidence="4">The sequence shown here is derived from an EMBL/GenBank/DDBJ whole genome shotgun (WGS) entry which is preliminary data.</text>
</comment>
<keyword evidence="2" id="KW-0689">Ribosomal protein</keyword>
<evidence type="ECO:0000313" key="4">
    <source>
        <dbReference type="EMBL" id="CAB4035872.1"/>
    </source>
</evidence>
<proteinExistence type="inferred from homology"/>
<dbReference type="SUPFAM" id="SSF53137">
    <property type="entry name" value="Translational machinery components"/>
    <property type="match status" value="1"/>
</dbReference>
<dbReference type="GO" id="GO:0022625">
    <property type="term" value="C:cytosolic large ribosomal subunit"/>
    <property type="evidence" value="ECO:0007669"/>
    <property type="project" value="TreeGrafter"/>
</dbReference>
<dbReference type="PRINTS" id="PR00058">
    <property type="entry name" value="RIBOSOMALL5"/>
</dbReference>
<evidence type="ECO:0000256" key="2">
    <source>
        <dbReference type="ARBA" id="ARBA00022980"/>
    </source>
</evidence>
<keyword evidence="3" id="KW-0687">Ribonucleoprotein</keyword>
<evidence type="ECO:0000256" key="3">
    <source>
        <dbReference type="ARBA" id="ARBA00023274"/>
    </source>
</evidence>
<dbReference type="InterPro" id="IPR005485">
    <property type="entry name" value="Rbsml_uL18_euk_arch"/>
</dbReference>
<dbReference type="Gene3D" id="3.30.420.100">
    <property type="match status" value="1"/>
</dbReference>
<dbReference type="GO" id="GO:0006412">
    <property type="term" value="P:translation"/>
    <property type="evidence" value="ECO:0007669"/>
    <property type="project" value="InterPro"/>
</dbReference>
<accession>A0A6S7LEN5</accession>
<keyword evidence="5" id="KW-1185">Reference proteome</keyword>
<dbReference type="OrthoDB" id="1618453at2759"/>